<keyword evidence="6" id="KW-1185">Reference proteome</keyword>
<dbReference type="OrthoDB" id="678322at2"/>
<keyword evidence="1" id="KW-0472">Membrane</keyword>
<dbReference type="Proteomes" id="UP000237771">
    <property type="component" value="Unassembled WGS sequence"/>
</dbReference>
<reference evidence="4" key="1">
    <citation type="submission" date="2016-11" db="EMBL/GenBank/DDBJ databases">
        <authorList>
            <person name="Jaros S."/>
            <person name="Januszkiewicz K."/>
            <person name="Wedrychowicz H."/>
        </authorList>
    </citation>
    <scope>NUCLEOTIDE SEQUENCE [LARGE SCALE GENOMIC DNA]</scope>
    <source>
        <strain evidence="4">DSM 19729</strain>
    </source>
</reference>
<dbReference type="RefSeq" id="WP_072944112.1">
    <property type="nucleotide sequence ID" value="NZ_FQWO01000007.1"/>
</dbReference>
<reference evidence="5" key="2">
    <citation type="submission" date="2016-11" db="EMBL/GenBank/DDBJ databases">
        <authorList>
            <person name="Varghese N."/>
            <person name="Submissions S."/>
        </authorList>
    </citation>
    <scope>NUCLEOTIDE SEQUENCE [LARGE SCALE GENOMIC DNA]</scope>
    <source>
        <strain evidence="5">DSM 19729</strain>
    </source>
</reference>
<reference evidence="3 6" key="3">
    <citation type="submission" date="2018-03" db="EMBL/GenBank/DDBJ databases">
        <title>Genomic Encyclopedia of Archaeal and Bacterial Type Strains, Phase II (KMG-II): from individual species to whole genera.</title>
        <authorList>
            <person name="Goeker M."/>
        </authorList>
    </citation>
    <scope>NUCLEOTIDE SEQUENCE [LARGE SCALE GENOMIC DNA]</scope>
    <source>
        <strain evidence="3 6">DSM 17797</strain>
    </source>
</reference>
<evidence type="ECO:0000313" key="6">
    <source>
        <dbReference type="Proteomes" id="UP000237771"/>
    </source>
</evidence>
<protein>
    <recommendedName>
        <fullName evidence="7">Cbb3-type cytochrome oxidase component FixQ</fullName>
    </recommendedName>
</protein>
<evidence type="ECO:0000313" key="4">
    <source>
        <dbReference type="EMBL" id="SHH10183.1"/>
    </source>
</evidence>
<keyword evidence="1" id="KW-1133">Transmembrane helix</keyword>
<evidence type="ECO:0000256" key="1">
    <source>
        <dbReference type="SAM" id="Phobius"/>
    </source>
</evidence>
<feature type="signal peptide" evidence="2">
    <location>
        <begin position="1"/>
        <end position="19"/>
    </location>
</feature>
<feature type="transmembrane region" description="Helical" evidence="1">
    <location>
        <begin position="47"/>
        <end position="68"/>
    </location>
</feature>
<evidence type="ECO:0000256" key="2">
    <source>
        <dbReference type="SAM" id="SignalP"/>
    </source>
</evidence>
<dbReference type="EMBL" id="PVUB01000007">
    <property type="protein sequence ID" value="PRZ22111.1"/>
    <property type="molecule type" value="Genomic_DNA"/>
</dbReference>
<feature type="chain" id="PRO_5013110325" description="Cbb3-type cytochrome oxidase component FixQ" evidence="2">
    <location>
        <begin position="20"/>
        <end position="86"/>
    </location>
</feature>
<dbReference type="Proteomes" id="UP000184384">
    <property type="component" value="Unassembled WGS sequence"/>
</dbReference>
<sequence>MKKSLFSILFSILSIATYACPMCEKQQPKILRGIAHGAGPESNLDYVIVWTMVATVLVTLFFAIKYLVKPKETDANHIKRTVINFE</sequence>
<proteinExistence type="predicted"/>
<organism evidence="4 5">
    <name type="scientific">Flavobacterium granuli</name>
    <dbReference type="NCBI Taxonomy" id="280093"/>
    <lineage>
        <taxon>Bacteria</taxon>
        <taxon>Pseudomonadati</taxon>
        <taxon>Bacteroidota</taxon>
        <taxon>Flavobacteriia</taxon>
        <taxon>Flavobacteriales</taxon>
        <taxon>Flavobacteriaceae</taxon>
        <taxon>Flavobacterium</taxon>
    </lineage>
</organism>
<dbReference type="EMBL" id="FQWO01000007">
    <property type="protein sequence ID" value="SHH10183.1"/>
    <property type="molecule type" value="Genomic_DNA"/>
</dbReference>
<keyword evidence="1" id="KW-0812">Transmembrane</keyword>
<dbReference type="STRING" id="280093.SAMN05443373_107112"/>
<evidence type="ECO:0000313" key="5">
    <source>
        <dbReference type="Proteomes" id="UP000184384"/>
    </source>
</evidence>
<accession>A0A1M5Q9J7</accession>
<keyword evidence="2" id="KW-0732">Signal</keyword>
<gene>
    <name evidence="3" type="ORF">BC624_107112</name>
    <name evidence="4" type="ORF">SAMN05443373_107112</name>
</gene>
<name>A0A1M5Q9J7_9FLAO</name>
<dbReference type="AlphaFoldDB" id="A0A1M5Q9J7"/>
<evidence type="ECO:0000313" key="3">
    <source>
        <dbReference type="EMBL" id="PRZ22111.1"/>
    </source>
</evidence>
<dbReference type="PROSITE" id="PS51257">
    <property type="entry name" value="PROKAR_LIPOPROTEIN"/>
    <property type="match status" value="1"/>
</dbReference>
<evidence type="ECO:0008006" key="7">
    <source>
        <dbReference type="Google" id="ProtNLM"/>
    </source>
</evidence>